<accession>A0AAV6RFK4</accession>
<protein>
    <submittedName>
        <fullName evidence="2">Uncharacterized protein</fullName>
    </submittedName>
</protein>
<dbReference type="EMBL" id="JAGKHQ010000011">
    <property type="protein sequence ID" value="KAG7504089.1"/>
    <property type="molecule type" value="Genomic_DNA"/>
</dbReference>
<dbReference type="AlphaFoldDB" id="A0AAV6RFK4"/>
<keyword evidence="3" id="KW-1185">Reference proteome</keyword>
<proteinExistence type="predicted"/>
<evidence type="ECO:0000313" key="3">
    <source>
        <dbReference type="Proteomes" id="UP000693946"/>
    </source>
</evidence>
<comment type="caution">
    <text evidence="2">The sequence shown here is derived from an EMBL/GenBank/DDBJ whole genome shotgun (WGS) entry which is preliminary data.</text>
</comment>
<reference evidence="2 3" key="1">
    <citation type="journal article" date="2021" name="Sci. Rep.">
        <title>Chromosome anchoring in Senegalese sole (Solea senegalensis) reveals sex-associated markers and genome rearrangements in flatfish.</title>
        <authorList>
            <person name="Guerrero-Cozar I."/>
            <person name="Gomez-Garrido J."/>
            <person name="Berbel C."/>
            <person name="Martinez-Blanch J.F."/>
            <person name="Alioto T."/>
            <person name="Claros M.G."/>
            <person name="Gagnaire P.A."/>
            <person name="Manchado M."/>
        </authorList>
    </citation>
    <scope>NUCLEOTIDE SEQUENCE [LARGE SCALE GENOMIC DNA]</scope>
    <source>
        <strain evidence="2">Sse05_10M</strain>
    </source>
</reference>
<evidence type="ECO:0000313" key="2">
    <source>
        <dbReference type="EMBL" id="KAG7504089.1"/>
    </source>
</evidence>
<name>A0AAV6RFK4_SOLSE</name>
<feature type="compositionally biased region" description="Basic and acidic residues" evidence="1">
    <location>
        <begin position="64"/>
        <end position="73"/>
    </location>
</feature>
<gene>
    <name evidence="2" type="ORF">JOB18_000148</name>
</gene>
<evidence type="ECO:0000256" key="1">
    <source>
        <dbReference type="SAM" id="MobiDB-lite"/>
    </source>
</evidence>
<organism evidence="2 3">
    <name type="scientific">Solea senegalensis</name>
    <name type="common">Senegalese sole</name>
    <dbReference type="NCBI Taxonomy" id="28829"/>
    <lineage>
        <taxon>Eukaryota</taxon>
        <taxon>Metazoa</taxon>
        <taxon>Chordata</taxon>
        <taxon>Craniata</taxon>
        <taxon>Vertebrata</taxon>
        <taxon>Euteleostomi</taxon>
        <taxon>Actinopterygii</taxon>
        <taxon>Neopterygii</taxon>
        <taxon>Teleostei</taxon>
        <taxon>Neoteleostei</taxon>
        <taxon>Acanthomorphata</taxon>
        <taxon>Carangaria</taxon>
        <taxon>Pleuronectiformes</taxon>
        <taxon>Pleuronectoidei</taxon>
        <taxon>Soleidae</taxon>
        <taxon>Solea</taxon>
    </lineage>
</organism>
<feature type="region of interest" description="Disordered" evidence="1">
    <location>
        <begin position="35"/>
        <end position="73"/>
    </location>
</feature>
<sequence>MGPVFSGVAPAGAAENDVVAAFSLARQLLTKSRRFPENLLTGREGQSPRRRRRPPLLQQLMTPAKEEKVLTYR</sequence>
<dbReference type="Proteomes" id="UP000693946">
    <property type="component" value="Linkage Group LG19"/>
</dbReference>